<comment type="pathway">
    <text evidence="3">Purine metabolism; IMP biosynthesis via de novo pathway; formate from 10-formyl-5,6,7,8-tetrahydrofolate: step 1/1.</text>
</comment>
<dbReference type="SUPFAM" id="SSF53328">
    <property type="entry name" value="Formyltransferase"/>
    <property type="match status" value="1"/>
</dbReference>
<dbReference type="InterPro" id="IPR004810">
    <property type="entry name" value="PurU"/>
</dbReference>
<evidence type="ECO:0000256" key="2">
    <source>
        <dbReference type="ARBA" id="ARBA00022801"/>
    </source>
</evidence>
<dbReference type="InterPro" id="IPR044074">
    <property type="entry name" value="PurU_ACT"/>
</dbReference>
<keyword evidence="3" id="KW-0658">Purine biosynthesis</keyword>
<evidence type="ECO:0000256" key="1">
    <source>
        <dbReference type="ARBA" id="ARBA00022563"/>
    </source>
</evidence>
<evidence type="ECO:0000259" key="5">
    <source>
        <dbReference type="Pfam" id="PF00551"/>
    </source>
</evidence>
<feature type="active site" evidence="3">
    <location>
        <position position="232"/>
    </location>
</feature>
<evidence type="ECO:0000313" key="6">
    <source>
        <dbReference type="EMBL" id="SEQ80224.1"/>
    </source>
</evidence>
<dbReference type="RefSeq" id="WP_091359421.1">
    <property type="nucleotide sequence ID" value="NZ_AP025284.1"/>
</dbReference>
<dbReference type="EMBL" id="FOGB01000008">
    <property type="protein sequence ID" value="SEQ80224.1"/>
    <property type="molecule type" value="Genomic_DNA"/>
</dbReference>
<dbReference type="Gene3D" id="3.30.70.260">
    <property type="match status" value="1"/>
</dbReference>
<dbReference type="OrthoDB" id="9806170at2"/>
<dbReference type="NCBIfam" id="NF004684">
    <property type="entry name" value="PRK06027.1"/>
    <property type="match status" value="1"/>
</dbReference>
<dbReference type="STRING" id="355243.SAMN03080615_02797"/>
<comment type="catalytic activity">
    <reaction evidence="3">
        <text>(6R)-10-formyltetrahydrofolate + H2O = (6S)-5,6,7,8-tetrahydrofolate + formate + H(+)</text>
        <dbReference type="Rhea" id="RHEA:19833"/>
        <dbReference type="ChEBI" id="CHEBI:15377"/>
        <dbReference type="ChEBI" id="CHEBI:15378"/>
        <dbReference type="ChEBI" id="CHEBI:15740"/>
        <dbReference type="ChEBI" id="CHEBI:57453"/>
        <dbReference type="ChEBI" id="CHEBI:195366"/>
        <dbReference type="EC" id="3.5.1.10"/>
    </reaction>
</comment>
<dbReference type="Pfam" id="PF00551">
    <property type="entry name" value="Formyl_trans_N"/>
    <property type="match status" value="1"/>
</dbReference>
<dbReference type="GO" id="GO:0006730">
    <property type="term" value="P:one-carbon metabolic process"/>
    <property type="evidence" value="ECO:0007669"/>
    <property type="project" value="UniProtKB-KW"/>
</dbReference>
<dbReference type="PRINTS" id="PR01575">
    <property type="entry name" value="FFH4HYDRLASE"/>
</dbReference>
<dbReference type="CDD" id="cd08648">
    <property type="entry name" value="FMT_core_Formyl-FH4-Hydrolase_C"/>
    <property type="match status" value="1"/>
</dbReference>
<sequence>MTTNTTTYILTGSSQTKLGVLDLIISSLYRNDCYAYEMHTFDDADTDRFFFRVEFNYRGNGEFSEADLRSQLADRAEAYEVKWELRDLAIPAKVVILVSKYDHCLQDLLHRYSTGALNIEIPAIISNHPDLKKQADWYNIPYYHLPVTAETKAEQEAQMWQIIQETGADLVVLARYMQVLSEDMCKKLHGRAINIHHSLLPGFKGAKPYHQAYDKGVKLVGATAHYVSEDLDEGPIITQGVEPVDHTYTPERLVAKGRDTERVTLARAIKLHVEDRCFLNGNKTVVFPGH</sequence>
<dbReference type="PANTHER" id="PTHR42706">
    <property type="entry name" value="FORMYLTETRAHYDROFOLATE DEFORMYLASE"/>
    <property type="match status" value="1"/>
</dbReference>
<evidence type="ECO:0000256" key="3">
    <source>
        <dbReference type="HAMAP-Rule" id="MF_01927"/>
    </source>
</evidence>
<dbReference type="InterPro" id="IPR002376">
    <property type="entry name" value="Formyl_transf_N"/>
</dbReference>
<protein>
    <recommendedName>
        <fullName evidence="3 4">Formyltetrahydrofolate deformylase</fullName>
        <ecNumber evidence="3 4">3.5.1.10</ecNumber>
    </recommendedName>
    <alternativeName>
        <fullName evidence="3">Formyl-FH(4) hydrolase</fullName>
    </alternativeName>
</protein>
<dbReference type="PIRSF" id="PIRSF036480">
    <property type="entry name" value="FormyFH4_hydr"/>
    <property type="match status" value="1"/>
</dbReference>
<accession>A0A1H9J042</accession>
<organism evidence="6 7">
    <name type="scientific">Amphritea atlantica</name>
    <dbReference type="NCBI Taxonomy" id="355243"/>
    <lineage>
        <taxon>Bacteria</taxon>
        <taxon>Pseudomonadati</taxon>
        <taxon>Pseudomonadota</taxon>
        <taxon>Gammaproteobacteria</taxon>
        <taxon>Oceanospirillales</taxon>
        <taxon>Oceanospirillaceae</taxon>
        <taxon>Amphritea</taxon>
    </lineage>
</organism>
<dbReference type="CDD" id="cd04875">
    <property type="entry name" value="ACT_F4HF-DF"/>
    <property type="match status" value="1"/>
</dbReference>
<dbReference type="Gene3D" id="3.40.50.170">
    <property type="entry name" value="Formyl transferase, N-terminal domain"/>
    <property type="match status" value="1"/>
</dbReference>
<dbReference type="Proteomes" id="UP000198749">
    <property type="component" value="Unassembled WGS sequence"/>
</dbReference>
<dbReference type="EC" id="3.5.1.10" evidence="3 4"/>
<keyword evidence="7" id="KW-1185">Reference proteome</keyword>
<dbReference type="PANTHER" id="PTHR42706:SF1">
    <property type="entry name" value="FORMYLTETRAHYDROFOLATE DEFORMYLASE 2, MITOCHONDRIAL"/>
    <property type="match status" value="1"/>
</dbReference>
<evidence type="ECO:0000313" key="7">
    <source>
        <dbReference type="Proteomes" id="UP000198749"/>
    </source>
</evidence>
<feature type="domain" description="Formyl transferase N-terminal" evidence="5">
    <location>
        <begin position="93"/>
        <end position="269"/>
    </location>
</feature>
<comment type="function">
    <text evidence="3">Catalyzes the hydrolysis of 10-formyltetrahydrofolate (formyl-FH4) to formate and tetrahydrofolate (FH4).</text>
</comment>
<gene>
    <name evidence="3" type="primary">purU</name>
    <name evidence="6" type="ORF">SAMN03080615_02797</name>
</gene>
<dbReference type="HAMAP" id="MF_01927">
    <property type="entry name" value="PurU"/>
    <property type="match status" value="1"/>
</dbReference>
<evidence type="ECO:0000256" key="4">
    <source>
        <dbReference type="NCBIfam" id="TIGR00655"/>
    </source>
</evidence>
<dbReference type="AlphaFoldDB" id="A0A1H9J042"/>
<dbReference type="UniPathway" id="UPA00074">
    <property type="reaction ID" value="UER00170"/>
</dbReference>
<dbReference type="GO" id="GO:0008864">
    <property type="term" value="F:formyltetrahydrofolate deformylase activity"/>
    <property type="evidence" value="ECO:0007669"/>
    <property type="project" value="UniProtKB-UniRule"/>
</dbReference>
<dbReference type="NCBIfam" id="TIGR00655">
    <property type="entry name" value="PurU"/>
    <property type="match status" value="1"/>
</dbReference>
<keyword evidence="1 3" id="KW-0554">One-carbon metabolism</keyword>
<dbReference type="GO" id="GO:0006189">
    <property type="term" value="P:'de novo' IMP biosynthetic process"/>
    <property type="evidence" value="ECO:0007669"/>
    <property type="project" value="UniProtKB-UniRule"/>
</dbReference>
<dbReference type="InterPro" id="IPR036477">
    <property type="entry name" value="Formyl_transf_N_sf"/>
</dbReference>
<keyword evidence="2 3" id="KW-0378">Hydrolase</keyword>
<dbReference type="InterPro" id="IPR041729">
    <property type="entry name" value="Formyl-FH4-Hydrolase_C"/>
</dbReference>
<name>A0A1H9J042_9GAMM</name>
<comment type="similarity">
    <text evidence="3">Belongs to the PurU family.</text>
</comment>
<proteinExistence type="inferred from homology"/>
<reference evidence="7" key="1">
    <citation type="submission" date="2016-10" db="EMBL/GenBank/DDBJ databases">
        <authorList>
            <person name="Varghese N."/>
            <person name="Submissions S."/>
        </authorList>
    </citation>
    <scope>NUCLEOTIDE SEQUENCE [LARGE SCALE GENOMIC DNA]</scope>
    <source>
        <strain evidence="7">DSM 18887</strain>
    </source>
</reference>